<dbReference type="Proteomes" id="UP001595823">
    <property type="component" value="Unassembled WGS sequence"/>
</dbReference>
<feature type="transmembrane region" description="Helical" evidence="2">
    <location>
        <begin position="43"/>
        <end position="61"/>
    </location>
</feature>
<dbReference type="EMBL" id="JBHSDK010000007">
    <property type="protein sequence ID" value="MFC4334578.1"/>
    <property type="molecule type" value="Genomic_DNA"/>
</dbReference>
<evidence type="ECO:0000256" key="1">
    <source>
        <dbReference type="SAM" id="MobiDB-lite"/>
    </source>
</evidence>
<keyword evidence="2" id="KW-0812">Transmembrane</keyword>
<evidence type="ECO:0000313" key="3">
    <source>
        <dbReference type="EMBL" id="MFC4334578.1"/>
    </source>
</evidence>
<gene>
    <name evidence="3" type="ORF">ACFPET_05140</name>
</gene>
<name>A0ABV8TVY7_9ACTN</name>
<reference evidence="4" key="1">
    <citation type="journal article" date="2019" name="Int. J. Syst. Evol. Microbiol.">
        <title>The Global Catalogue of Microorganisms (GCM) 10K type strain sequencing project: providing services to taxonomists for standard genome sequencing and annotation.</title>
        <authorList>
            <consortium name="The Broad Institute Genomics Platform"/>
            <consortium name="The Broad Institute Genome Sequencing Center for Infectious Disease"/>
            <person name="Wu L."/>
            <person name="Ma J."/>
        </authorList>
    </citation>
    <scope>NUCLEOTIDE SEQUENCE [LARGE SCALE GENOMIC DNA]</scope>
    <source>
        <strain evidence="4">IBRC-M 10908</strain>
    </source>
</reference>
<dbReference type="Pfam" id="PF14030">
    <property type="entry name" value="DUF4245"/>
    <property type="match status" value="1"/>
</dbReference>
<protein>
    <submittedName>
        <fullName evidence="3">DUF4245 family protein</fullName>
    </submittedName>
</protein>
<comment type="caution">
    <text evidence="3">The sequence shown here is derived from an EMBL/GenBank/DDBJ whole genome shotgun (WGS) entry which is preliminary data.</text>
</comment>
<keyword evidence="4" id="KW-1185">Reference proteome</keyword>
<keyword evidence="2" id="KW-0472">Membrane</keyword>
<dbReference type="InterPro" id="IPR025339">
    <property type="entry name" value="DUF4245"/>
</dbReference>
<feature type="region of interest" description="Disordered" evidence="1">
    <location>
        <begin position="1"/>
        <end position="24"/>
    </location>
</feature>
<organism evidence="3 4">
    <name type="scientific">Salininema proteolyticum</name>
    <dbReference type="NCBI Taxonomy" id="1607685"/>
    <lineage>
        <taxon>Bacteria</taxon>
        <taxon>Bacillati</taxon>
        <taxon>Actinomycetota</taxon>
        <taxon>Actinomycetes</taxon>
        <taxon>Glycomycetales</taxon>
        <taxon>Glycomycetaceae</taxon>
        <taxon>Salininema</taxon>
    </lineage>
</organism>
<evidence type="ECO:0000256" key="2">
    <source>
        <dbReference type="SAM" id="Phobius"/>
    </source>
</evidence>
<keyword evidence="2" id="KW-1133">Transmembrane helix</keyword>
<proteinExistence type="predicted"/>
<dbReference type="RefSeq" id="WP_380618404.1">
    <property type="nucleotide sequence ID" value="NZ_JBHSDK010000007.1"/>
</dbReference>
<evidence type="ECO:0000313" key="4">
    <source>
        <dbReference type="Proteomes" id="UP001595823"/>
    </source>
</evidence>
<sequence length="202" mass="21642">MSEREVKAAAFDEDAEKGPQYEEEGVEYPRRARRPKYRRWRDMWWSLVVLLVPVGLFFALWNGLFGGPVAREVDPTPEFQDAANAGLDVIDEPDLPEGWKPIAGDVDRNSDSVTLRVGYVAPDGGGLQLVQTSGPVENVTGVLGEPSETVEAGGLDWQVHPDADGAATWVAEGTEGYALMIVGGEDSDGDVSALAKAAAEAA</sequence>
<accession>A0ABV8TVY7</accession>
<feature type="compositionally biased region" description="Acidic residues" evidence="1">
    <location>
        <begin position="11"/>
        <end position="24"/>
    </location>
</feature>